<dbReference type="InterPro" id="IPR046947">
    <property type="entry name" value="LytR-like"/>
</dbReference>
<protein>
    <submittedName>
        <fullName evidence="3">LytTR family transcriptional regulator</fullName>
    </submittedName>
</protein>
<proteinExistence type="predicted"/>
<dbReference type="PANTHER" id="PTHR37299:SF1">
    <property type="entry name" value="STAGE 0 SPORULATION PROTEIN A HOMOLOG"/>
    <property type="match status" value="1"/>
</dbReference>
<dbReference type="SMART" id="SM00850">
    <property type="entry name" value="LytTR"/>
    <property type="match status" value="1"/>
</dbReference>
<dbReference type="RefSeq" id="WP_149090135.1">
    <property type="nucleotide sequence ID" value="NZ_VKKY01000001.1"/>
</dbReference>
<gene>
    <name evidence="3" type="ORF">FOA19_07585</name>
</gene>
<dbReference type="AlphaFoldDB" id="A0A5B6TIL5"/>
<dbReference type="Pfam" id="PF04397">
    <property type="entry name" value="LytTR"/>
    <property type="match status" value="1"/>
</dbReference>
<keyword evidence="1" id="KW-0472">Membrane</keyword>
<feature type="domain" description="HTH LytTR-type" evidence="2">
    <location>
        <begin position="171"/>
        <end position="278"/>
    </location>
</feature>
<dbReference type="PROSITE" id="PS50930">
    <property type="entry name" value="HTH_LYTTR"/>
    <property type="match status" value="1"/>
</dbReference>
<keyword evidence="1" id="KW-0812">Transmembrane</keyword>
<dbReference type="InterPro" id="IPR007492">
    <property type="entry name" value="LytTR_DNA-bd_dom"/>
</dbReference>
<name>A0A5B6TIL5_9BACT</name>
<dbReference type="Proteomes" id="UP000324133">
    <property type="component" value="Unassembled WGS sequence"/>
</dbReference>
<dbReference type="GO" id="GO:0000156">
    <property type="term" value="F:phosphorelay response regulator activity"/>
    <property type="evidence" value="ECO:0007669"/>
    <property type="project" value="InterPro"/>
</dbReference>
<accession>A0A5B6TIL5</accession>
<dbReference type="PANTHER" id="PTHR37299">
    <property type="entry name" value="TRANSCRIPTIONAL REGULATOR-RELATED"/>
    <property type="match status" value="1"/>
</dbReference>
<reference evidence="3 4" key="1">
    <citation type="submission" date="2019-07" db="EMBL/GenBank/DDBJ databases">
        <title>Rufibacter sp. nov., isolated from lake sediment.</title>
        <authorList>
            <person name="Qu J.-H."/>
        </authorList>
    </citation>
    <scope>NUCLEOTIDE SEQUENCE [LARGE SCALE GENOMIC DNA]</scope>
    <source>
        <strain evidence="3 4">NBS58-1</strain>
    </source>
</reference>
<organism evidence="3 4">
    <name type="scientific">Rufibacter hautae</name>
    <dbReference type="NCBI Taxonomy" id="2595005"/>
    <lineage>
        <taxon>Bacteria</taxon>
        <taxon>Pseudomonadati</taxon>
        <taxon>Bacteroidota</taxon>
        <taxon>Cytophagia</taxon>
        <taxon>Cytophagales</taxon>
        <taxon>Hymenobacteraceae</taxon>
        <taxon>Rufibacter</taxon>
    </lineage>
</organism>
<keyword evidence="4" id="KW-1185">Reference proteome</keyword>
<dbReference type="GO" id="GO:0003677">
    <property type="term" value="F:DNA binding"/>
    <property type="evidence" value="ECO:0007669"/>
    <property type="project" value="InterPro"/>
</dbReference>
<dbReference type="OrthoDB" id="9787344at2"/>
<feature type="transmembrane region" description="Helical" evidence="1">
    <location>
        <begin position="82"/>
        <end position="100"/>
    </location>
</feature>
<feature type="transmembrane region" description="Helical" evidence="1">
    <location>
        <begin position="112"/>
        <end position="140"/>
    </location>
</feature>
<keyword evidence="1" id="KW-1133">Transmembrane helix</keyword>
<dbReference type="Gene3D" id="2.40.50.1020">
    <property type="entry name" value="LytTr DNA-binding domain"/>
    <property type="match status" value="1"/>
</dbReference>
<comment type="caution">
    <text evidence="3">The sequence shown here is derived from an EMBL/GenBank/DDBJ whole genome shotgun (WGS) entry which is preliminary data.</text>
</comment>
<evidence type="ECO:0000256" key="1">
    <source>
        <dbReference type="SAM" id="Phobius"/>
    </source>
</evidence>
<evidence type="ECO:0000313" key="4">
    <source>
        <dbReference type="Proteomes" id="UP000324133"/>
    </source>
</evidence>
<evidence type="ECO:0000313" key="3">
    <source>
        <dbReference type="EMBL" id="KAA3440504.1"/>
    </source>
</evidence>
<evidence type="ECO:0000259" key="2">
    <source>
        <dbReference type="PROSITE" id="PS50930"/>
    </source>
</evidence>
<sequence length="281" mass="32281">MARYPDLKTRLAVAPVLGLLFRHVGEPASLIELLRNPDYYADLSVCIVSMWLLWEYNHWVIKKLDKRYSWLEAPLERGLQQILLGLGVTVLYVTLVSFVYNEFIMNGHRATVFNITVVFVTDVPVSFLIFLSLHLVYTLLRVQQEYEAKLQNLRQTAPVPEARPEAPARNIMAQQGKALVPVPLSEVAYLYKAKELTFLRTFSGKDYLVDETLEHFENTLPAESFFRLNRQVLAQMSAIQKFTSDGAGRLLISLGPPFKEEVFVSRRRTPEFNGWMREVAV</sequence>
<dbReference type="EMBL" id="VKKY01000001">
    <property type="protein sequence ID" value="KAA3440504.1"/>
    <property type="molecule type" value="Genomic_DNA"/>
</dbReference>